<reference evidence="2 3" key="1">
    <citation type="submission" date="2023-10" db="EMBL/GenBank/DDBJ databases">
        <authorList>
            <person name="Venkata Ramana C."/>
            <person name="Sasikala C."/>
            <person name="Dhurka M."/>
        </authorList>
    </citation>
    <scope>NUCLEOTIDE SEQUENCE [LARGE SCALE GENOMIC DNA]</scope>
    <source>
        <strain evidence="2 3">KCTC 32151</strain>
    </source>
</reference>
<gene>
    <name evidence="2" type="ORF">R2G56_07715</name>
</gene>
<comment type="caution">
    <text evidence="2">The sequence shown here is derived from an EMBL/GenBank/DDBJ whole genome shotgun (WGS) entry which is preliminary data.</text>
</comment>
<proteinExistence type="predicted"/>
<dbReference type="EMBL" id="JAWLIP010000003">
    <property type="protein sequence ID" value="MDV6226171.1"/>
    <property type="molecule type" value="Genomic_DNA"/>
</dbReference>
<evidence type="ECO:0000313" key="3">
    <source>
        <dbReference type="Proteomes" id="UP001185659"/>
    </source>
</evidence>
<sequence length="139" mass="15621">MAAALKSEAHSLPNGFFFLISKQFIAPLSIEPVVGFSSNRLPCARIVMRRDSQPRTGERLFSDFSDLTQIHSRVGQANRQSVIPCRPVRAGASADRRRVDSVDTRRNVALFGGLHQINEGKDRDRRRRQKQGSAKQKGY</sequence>
<feature type="region of interest" description="Disordered" evidence="1">
    <location>
        <begin position="119"/>
        <end position="139"/>
    </location>
</feature>
<accession>A0ABU4AIT5</accession>
<keyword evidence="3" id="KW-1185">Reference proteome</keyword>
<evidence type="ECO:0000313" key="2">
    <source>
        <dbReference type="EMBL" id="MDV6226171.1"/>
    </source>
</evidence>
<name>A0ABU4AIT5_9HYPH</name>
<dbReference type="RefSeq" id="WP_317560910.1">
    <property type="nucleotide sequence ID" value="NZ_JAWLIP010000003.1"/>
</dbReference>
<organism evidence="2 3">
    <name type="scientific">Nitratireductor aquimarinus</name>
    <dbReference type="NCBI Taxonomy" id="889300"/>
    <lineage>
        <taxon>Bacteria</taxon>
        <taxon>Pseudomonadati</taxon>
        <taxon>Pseudomonadota</taxon>
        <taxon>Alphaproteobacteria</taxon>
        <taxon>Hyphomicrobiales</taxon>
        <taxon>Phyllobacteriaceae</taxon>
        <taxon>Nitratireductor</taxon>
    </lineage>
</organism>
<dbReference type="Proteomes" id="UP001185659">
    <property type="component" value="Unassembled WGS sequence"/>
</dbReference>
<protein>
    <submittedName>
        <fullName evidence="2">Uncharacterized protein</fullName>
    </submittedName>
</protein>
<evidence type="ECO:0000256" key="1">
    <source>
        <dbReference type="SAM" id="MobiDB-lite"/>
    </source>
</evidence>